<evidence type="ECO:0000313" key="2">
    <source>
        <dbReference type="EMBL" id="RVW98177.1"/>
    </source>
</evidence>
<comment type="caution">
    <text evidence="2">The sequence shown here is derived from an EMBL/GenBank/DDBJ whole genome shotgun (WGS) entry which is preliminary data.</text>
</comment>
<organism evidence="2 3">
    <name type="scientific">Vitis vinifera</name>
    <name type="common">Grape</name>
    <dbReference type="NCBI Taxonomy" id="29760"/>
    <lineage>
        <taxon>Eukaryota</taxon>
        <taxon>Viridiplantae</taxon>
        <taxon>Streptophyta</taxon>
        <taxon>Embryophyta</taxon>
        <taxon>Tracheophyta</taxon>
        <taxon>Spermatophyta</taxon>
        <taxon>Magnoliopsida</taxon>
        <taxon>eudicotyledons</taxon>
        <taxon>Gunneridae</taxon>
        <taxon>Pentapetalae</taxon>
        <taxon>rosids</taxon>
        <taxon>Vitales</taxon>
        <taxon>Vitaceae</taxon>
        <taxon>Viteae</taxon>
        <taxon>Vitis</taxon>
    </lineage>
</organism>
<sequence length="86" mass="9522">MLLFSRSSSPGQEGKEEEEEEDEEDTFAGALDCDPNLEASSSSCRSGPSRSDHTIPEYEEAEELEATSSSLQLVFFHPRPSSPRVR</sequence>
<reference evidence="2 3" key="1">
    <citation type="journal article" date="2018" name="PLoS Genet.">
        <title>Population sequencing reveals clonal diversity and ancestral inbreeding in the grapevine cultivar Chardonnay.</title>
        <authorList>
            <person name="Roach M.J."/>
            <person name="Johnson D.L."/>
            <person name="Bohlmann J."/>
            <person name="van Vuuren H.J."/>
            <person name="Jones S.J."/>
            <person name="Pretorius I.S."/>
            <person name="Schmidt S.A."/>
            <person name="Borneman A.R."/>
        </authorList>
    </citation>
    <scope>NUCLEOTIDE SEQUENCE [LARGE SCALE GENOMIC DNA]</scope>
    <source>
        <strain evidence="3">cv. Chardonnay</strain>
        <tissue evidence="2">Leaf</tissue>
    </source>
</reference>
<protein>
    <submittedName>
        <fullName evidence="2">Uncharacterized protein</fullName>
    </submittedName>
</protein>
<feature type="compositionally biased region" description="Polar residues" evidence="1">
    <location>
        <begin position="1"/>
        <end position="11"/>
    </location>
</feature>
<evidence type="ECO:0000256" key="1">
    <source>
        <dbReference type="SAM" id="MobiDB-lite"/>
    </source>
</evidence>
<proteinExistence type="predicted"/>
<dbReference type="AlphaFoldDB" id="A0A438IN81"/>
<accession>A0A438IN81</accession>
<feature type="region of interest" description="Disordered" evidence="1">
    <location>
        <begin position="1"/>
        <end position="86"/>
    </location>
</feature>
<gene>
    <name evidence="2" type="ORF">CK203_031894</name>
</gene>
<name>A0A438IN81_VITVI</name>
<feature type="compositionally biased region" description="Low complexity" evidence="1">
    <location>
        <begin position="40"/>
        <end position="49"/>
    </location>
</feature>
<evidence type="ECO:0000313" key="3">
    <source>
        <dbReference type="Proteomes" id="UP000288805"/>
    </source>
</evidence>
<dbReference type="EMBL" id="QGNW01000095">
    <property type="protein sequence ID" value="RVW98177.1"/>
    <property type="molecule type" value="Genomic_DNA"/>
</dbReference>
<feature type="compositionally biased region" description="Acidic residues" evidence="1">
    <location>
        <begin position="15"/>
        <end position="26"/>
    </location>
</feature>
<dbReference type="Proteomes" id="UP000288805">
    <property type="component" value="Unassembled WGS sequence"/>
</dbReference>